<reference evidence="2 3" key="3">
    <citation type="journal article" date="2017" name="G3 (Bethesda)">
        <title>Comparative analysis highlights variable genome content of wheat rusts and divergence of the mating loci.</title>
        <authorList>
            <person name="Cuomo C.A."/>
            <person name="Bakkeren G."/>
            <person name="Khalil H.B."/>
            <person name="Panwar V."/>
            <person name="Joly D."/>
            <person name="Linning R."/>
            <person name="Sakthikumar S."/>
            <person name="Song X."/>
            <person name="Adiconis X."/>
            <person name="Fan L."/>
            <person name="Goldberg J.M."/>
            <person name="Levin J.Z."/>
            <person name="Young S."/>
            <person name="Zeng Q."/>
            <person name="Anikster Y."/>
            <person name="Bruce M."/>
            <person name="Wang M."/>
            <person name="Yin C."/>
            <person name="McCallum B."/>
            <person name="Szabo L.J."/>
            <person name="Hulbert S."/>
            <person name="Chen X."/>
            <person name="Fellers J.P."/>
        </authorList>
    </citation>
    <scope>NUCLEOTIDE SEQUENCE</scope>
    <source>
        <strain evidence="3">Isolate 1-1 / race 1 (BBBD)</strain>
        <strain evidence="2">isolate 1-1 / race 1 (BBBD)</strain>
    </source>
</reference>
<keyword evidence="3" id="KW-1185">Reference proteome</keyword>
<dbReference type="EnsemblFungi" id="PTTG_26252-t43_1">
    <property type="protein sequence ID" value="PTTG_26252-t43_1-p1"/>
    <property type="gene ID" value="PTTG_26252"/>
</dbReference>
<evidence type="ECO:0000313" key="3">
    <source>
        <dbReference type="Proteomes" id="UP000005240"/>
    </source>
</evidence>
<organism evidence="1">
    <name type="scientific">Puccinia triticina (isolate 1-1 / race 1 (BBBD))</name>
    <name type="common">Brown leaf rust fungus</name>
    <dbReference type="NCBI Taxonomy" id="630390"/>
    <lineage>
        <taxon>Eukaryota</taxon>
        <taxon>Fungi</taxon>
        <taxon>Dikarya</taxon>
        <taxon>Basidiomycota</taxon>
        <taxon>Pucciniomycotina</taxon>
        <taxon>Pucciniomycetes</taxon>
        <taxon>Pucciniales</taxon>
        <taxon>Pucciniaceae</taxon>
        <taxon>Puccinia</taxon>
    </lineage>
</organism>
<dbReference type="AlphaFoldDB" id="A0A180GVJ9"/>
<evidence type="ECO:0000313" key="2">
    <source>
        <dbReference type="EnsemblFungi" id="PTTG_26252-t43_1-p1"/>
    </source>
</evidence>
<evidence type="ECO:0000313" key="1">
    <source>
        <dbReference type="EMBL" id="OAV96790.1"/>
    </source>
</evidence>
<protein>
    <recommendedName>
        <fullName evidence="4">Retrotransposon Copia-like N-terminal domain-containing protein</fullName>
    </recommendedName>
</protein>
<dbReference type="VEuPathDB" id="FungiDB:PTTG_26252"/>
<dbReference type="EMBL" id="ADAS02000017">
    <property type="protein sequence ID" value="OAV96790.1"/>
    <property type="molecule type" value="Genomic_DNA"/>
</dbReference>
<reference evidence="1" key="1">
    <citation type="submission" date="2009-11" db="EMBL/GenBank/DDBJ databases">
        <authorList>
            <consortium name="The Broad Institute Genome Sequencing Platform"/>
            <person name="Ward D."/>
            <person name="Feldgarden M."/>
            <person name="Earl A."/>
            <person name="Young S.K."/>
            <person name="Zeng Q."/>
            <person name="Koehrsen M."/>
            <person name="Alvarado L."/>
            <person name="Berlin A."/>
            <person name="Bochicchio J."/>
            <person name="Borenstein D."/>
            <person name="Chapman S.B."/>
            <person name="Chen Z."/>
            <person name="Engels R."/>
            <person name="Freedman E."/>
            <person name="Gellesch M."/>
            <person name="Goldberg J."/>
            <person name="Griggs A."/>
            <person name="Gujja S."/>
            <person name="Heilman E."/>
            <person name="Heiman D."/>
            <person name="Hepburn T."/>
            <person name="Howarth C."/>
            <person name="Jen D."/>
            <person name="Larson L."/>
            <person name="Lewis B."/>
            <person name="Mehta T."/>
            <person name="Park D."/>
            <person name="Pearson M."/>
            <person name="Roberts A."/>
            <person name="Saif S."/>
            <person name="Shea T."/>
            <person name="Shenoy N."/>
            <person name="Sisk P."/>
            <person name="Stolte C."/>
            <person name="Sykes S."/>
            <person name="Thomson T."/>
            <person name="Walk T."/>
            <person name="White J."/>
            <person name="Yandava C."/>
            <person name="Izard J."/>
            <person name="Baranova O.V."/>
            <person name="Blanton J.M."/>
            <person name="Tanner A.C."/>
            <person name="Dewhirst F.E."/>
            <person name="Haas B."/>
            <person name="Nusbaum C."/>
            <person name="Birren B."/>
        </authorList>
    </citation>
    <scope>NUCLEOTIDE SEQUENCE [LARGE SCALE GENOMIC DNA]</scope>
    <source>
        <strain evidence="1">1-1 BBBD Race 1</strain>
    </source>
</reference>
<dbReference type="OrthoDB" id="2515196at2759"/>
<gene>
    <name evidence="1" type="ORF">PTTG_26252</name>
</gene>
<reference evidence="1" key="2">
    <citation type="submission" date="2016-05" db="EMBL/GenBank/DDBJ databases">
        <title>Comparative analysis highlights variable genome content of wheat rusts and divergence of the mating loci.</title>
        <authorList>
            <person name="Cuomo C.A."/>
            <person name="Bakkeren G."/>
            <person name="Szabo L."/>
            <person name="Khalil H."/>
            <person name="Joly D."/>
            <person name="Goldberg J."/>
            <person name="Young S."/>
            <person name="Zeng Q."/>
            <person name="Fellers J."/>
        </authorList>
    </citation>
    <scope>NUCLEOTIDE SEQUENCE [LARGE SCALE GENOMIC DNA]</scope>
    <source>
        <strain evidence="1">1-1 BBBD Race 1</strain>
    </source>
</reference>
<name>A0A180GVJ9_PUCT1</name>
<proteinExistence type="predicted"/>
<evidence type="ECO:0008006" key="4">
    <source>
        <dbReference type="Google" id="ProtNLM"/>
    </source>
</evidence>
<reference evidence="2" key="4">
    <citation type="submission" date="2025-05" db="UniProtKB">
        <authorList>
            <consortium name="EnsemblFungi"/>
        </authorList>
    </citation>
    <scope>IDENTIFICATION</scope>
    <source>
        <strain evidence="2">isolate 1-1 / race 1 (BBBD)</strain>
    </source>
</reference>
<sequence length="253" mass="28792">MSQSSSNEVVSSTKICIKKLNQTNYWAWRYHMDNYMVGRGDEDLFESKYYEQKPLPPNYKKRNAGAISLLLSVVSDELHHEIQAHETFLNAWNALSTACGNDSVVFICEKLFELLSLEFEPQSSLQAQISKFKSLYTELTVLTTDKTFMDISTGLAAAFFLQSIKNDEALAALVQTLYDVKPFNLQSVTDCIGMEHIRRGGEKESEKDKAQVDQPVAKALLVEDVVDIEEWHQRFIQTQLRLLNKDLPISNGQ</sequence>
<dbReference type="Proteomes" id="UP000005240">
    <property type="component" value="Unassembled WGS sequence"/>
</dbReference>
<accession>A0A180GVJ9</accession>